<dbReference type="InterPro" id="IPR040201">
    <property type="entry name" value="Mrg3-like"/>
</dbReference>
<keyword evidence="1" id="KW-0472">Membrane</keyword>
<dbReference type="PANTHER" id="PTHR28142:SF1">
    <property type="entry name" value="MITOCHONDRIAL INNER MEMBRANE I-AAA PROTEASE SUPERCOMPLEX SUBUNIT MGR3-RELATED"/>
    <property type="match status" value="1"/>
</dbReference>
<sequence>MAGSVARLAVRSYMPLVWRAPMPLYAHVRHTLPTPSIARYTTETAQPEKPKTKPPRGTITIKGGILFLALSSLAIALTVYGVWEYMAAFRIWPKELRGPLRAAIKARNRGKLQRSAKHFREALDIARKIDPDRLGADPVLKTSGIAIALAAVLEESGQWQKATLIYIDALDEVLQRGNFVQQTPRERTPQERMRSVALAQKIGDLAQGPGGETSPRFDGASVTKLEHPAEGYLVWSVEELLRLLQIQQHHTNEKGPLFLSELQLPGWINTTDIGASVEALGAFYAGHDMAEYAVPLYLQALSILLPVKEQKPAGNERATPTVADRCRAAILMNNISQVLAQGKVPALPKDAPEPKMPPLEQAIAWATKGMDLVTITSHRAGFLQELPEDERNWLLHFSGFDPAKIEPPAGEVHVLNEERLVQVKHQCLGAQFVLLYNLGIYCSWPFPARNALC</sequence>
<dbReference type="EMBL" id="KZ454987">
    <property type="protein sequence ID" value="PKI85456.1"/>
    <property type="molecule type" value="Genomic_DNA"/>
</dbReference>
<reference evidence="2 3" key="1">
    <citation type="submission" date="2017-10" db="EMBL/GenBank/DDBJ databases">
        <title>A novel species of cold-tolerant Malassezia isolated from bats.</title>
        <authorList>
            <person name="Lorch J.M."/>
            <person name="Palmer J.M."/>
            <person name="Vanderwolf K.J."/>
            <person name="Schmidt K.Z."/>
            <person name="Verant M.L."/>
            <person name="Weller T.J."/>
            <person name="Blehert D.S."/>
        </authorList>
    </citation>
    <scope>NUCLEOTIDE SEQUENCE [LARGE SCALE GENOMIC DNA]</scope>
    <source>
        <strain evidence="2 3">NWHC:44797-103</strain>
    </source>
</reference>
<dbReference type="OrthoDB" id="10050400at2759"/>
<feature type="transmembrane region" description="Helical" evidence="1">
    <location>
        <begin position="59"/>
        <end position="83"/>
    </location>
</feature>
<evidence type="ECO:0000256" key="1">
    <source>
        <dbReference type="SAM" id="Phobius"/>
    </source>
</evidence>
<organism evidence="2 3">
    <name type="scientific">Malassezia vespertilionis</name>
    <dbReference type="NCBI Taxonomy" id="2020962"/>
    <lineage>
        <taxon>Eukaryota</taxon>
        <taxon>Fungi</taxon>
        <taxon>Dikarya</taxon>
        <taxon>Basidiomycota</taxon>
        <taxon>Ustilaginomycotina</taxon>
        <taxon>Malasseziomycetes</taxon>
        <taxon>Malasseziales</taxon>
        <taxon>Malasseziaceae</taxon>
        <taxon>Malassezia</taxon>
    </lineage>
</organism>
<dbReference type="Proteomes" id="UP000232875">
    <property type="component" value="Unassembled WGS sequence"/>
</dbReference>
<proteinExistence type="predicted"/>
<dbReference type="AlphaFoldDB" id="A0A2N1JFZ9"/>
<keyword evidence="1" id="KW-1133">Transmembrane helix</keyword>
<accession>A0A2N1JFZ9</accession>
<name>A0A2N1JFZ9_9BASI</name>
<evidence type="ECO:0000313" key="2">
    <source>
        <dbReference type="EMBL" id="PKI85456.1"/>
    </source>
</evidence>
<dbReference type="PANTHER" id="PTHR28142">
    <property type="entry name" value="MITOCHONDRIAL INNER MEMBRANE I-AAA PROTEASE SUPERCOMPLEX SUBUNIT MGR3-RELATED"/>
    <property type="match status" value="1"/>
</dbReference>
<keyword evidence="3" id="KW-1185">Reference proteome</keyword>
<protein>
    <submittedName>
        <fullName evidence="2">Uncharacterized protein</fullName>
    </submittedName>
</protein>
<gene>
    <name evidence="2" type="ORF">MVES_000332</name>
</gene>
<dbReference type="STRING" id="2020962.A0A2N1JFZ9"/>
<keyword evidence="1" id="KW-0812">Transmembrane</keyword>
<evidence type="ECO:0000313" key="3">
    <source>
        <dbReference type="Proteomes" id="UP000232875"/>
    </source>
</evidence>